<dbReference type="PROSITE" id="PS51186">
    <property type="entry name" value="GNAT"/>
    <property type="match status" value="1"/>
</dbReference>
<evidence type="ECO:0000313" key="2">
    <source>
        <dbReference type="EMBL" id="MEQ2455235.1"/>
    </source>
</evidence>
<evidence type="ECO:0000259" key="1">
    <source>
        <dbReference type="PROSITE" id="PS51186"/>
    </source>
</evidence>
<evidence type="ECO:0000313" key="3">
    <source>
        <dbReference type="Proteomes" id="UP001440599"/>
    </source>
</evidence>
<sequence length="136" mass="15299">MTRYTIKPAQEDAHELVHSGLRSYNRRFVSDAADLSLVVEDEAGNMIGGCDAFRLGDLAILDALWVAEPYRKNGLGSQMLRQLEQEASHQGATHLELNTFEFQAPGFYEKMGYHCFGTIASAIGNYCHYFYIKNLT</sequence>
<dbReference type="EMBL" id="JBBMFT010000001">
    <property type="protein sequence ID" value="MEQ2455235.1"/>
    <property type="molecule type" value="Genomic_DNA"/>
</dbReference>
<feature type="domain" description="N-acetyltransferase" evidence="1">
    <location>
        <begin position="1"/>
        <end position="136"/>
    </location>
</feature>
<comment type="caution">
    <text evidence="2">The sequence shown here is derived from an EMBL/GenBank/DDBJ whole genome shotgun (WGS) entry which is preliminary data.</text>
</comment>
<organism evidence="2 3">
    <name type="scientific">Flavonifractor hominis</name>
    <dbReference type="NCBI Taxonomy" id="3133178"/>
    <lineage>
        <taxon>Bacteria</taxon>
        <taxon>Bacillati</taxon>
        <taxon>Bacillota</taxon>
        <taxon>Clostridia</taxon>
        <taxon>Eubacteriales</taxon>
        <taxon>Oscillospiraceae</taxon>
        <taxon>Flavonifractor</taxon>
    </lineage>
</organism>
<dbReference type="InterPro" id="IPR016181">
    <property type="entry name" value="Acyl_CoA_acyltransferase"/>
</dbReference>
<dbReference type="SUPFAM" id="SSF55729">
    <property type="entry name" value="Acyl-CoA N-acyltransferases (Nat)"/>
    <property type="match status" value="1"/>
</dbReference>
<dbReference type="CDD" id="cd04301">
    <property type="entry name" value="NAT_SF"/>
    <property type="match status" value="1"/>
</dbReference>
<proteinExistence type="predicted"/>
<dbReference type="InterPro" id="IPR000182">
    <property type="entry name" value="GNAT_dom"/>
</dbReference>
<gene>
    <name evidence="2" type="ORF">WMO45_01770</name>
</gene>
<name>A0ABV1EKW9_9FIRM</name>
<keyword evidence="3" id="KW-1185">Reference proteome</keyword>
<dbReference type="Gene3D" id="3.40.630.30">
    <property type="match status" value="1"/>
</dbReference>
<dbReference type="RefSeq" id="WP_349138931.1">
    <property type="nucleotide sequence ID" value="NZ_JBBMFT010000001.1"/>
</dbReference>
<protein>
    <submittedName>
        <fullName evidence="2">GNAT family N-acetyltransferase</fullName>
    </submittedName>
</protein>
<reference evidence="2 3" key="1">
    <citation type="submission" date="2024-03" db="EMBL/GenBank/DDBJ databases">
        <title>Human intestinal bacterial collection.</title>
        <authorList>
            <person name="Pauvert C."/>
            <person name="Hitch T.C.A."/>
            <person name="Clavel T."/>
        </authorList>
    </citation>
    <scope>NUCLEOTIDE SEQUENCE [LARGE SCALE GENOMIC DNA]</scope>
    <source>
        <strain evidence="2 3">CLA-AP-H34</strain>
    </source>
</reference>
<dbReference type="Pfam" id="PF00583">
    <property type="entry name" value="Acetyltransf_1"/>
    <property type="match status" value="1"/>
</dbReference>
<dbReference type="Proteomes" id="UP001440599">
    <property type="component" value="Unassembled WGS sequence"/>
</dbReference>
<accession>A0ABV1EKW9</accession>